<evidence type="ECO:0000259" key="8">
    <source>
        <dbReference type="Pfam" id="PF02729"/>
    </source>
</evidence>
<dbReference type="AlphaFoldDB" id="A0A932FWL3"/>
<dbReference type="NCBIfam" id="NF001986">
    <property type="entry name" value="PRK00779.1"/>
    <property type="match status" value="1"/>
</dbReference>
<organism evidence="9 10">
    <name type="scientific">Tectimicrobiota bacterium</name>
    <dbReference type="NCBI Taxonomy" id="2528274"/>
    <lineage>
        <taxon>Bacteria</taxon>
        <taxon>Pseudomonadati</taxon>
        <taxon>Nitrospinota/Tectimicrobiota group</taxon>
        <taxon>Candidatus Tectimicrobiota</taxon>
    </lineage>
</organism>
<dbReference type="GO" id="GO:0005737">
    <property type="term" value="C:cytoplasm"/>
    <property type="evidence" value="ECO:0007669"/>
    <property type="project" value="UniProtKB-SubCell"/>
</dbReference>
<feature type="binding site" evidence="6">
    <location>
        <position position="223"/>
    </location>
    <ligand>
        <name>L-ornithine</name>
        <dbReference type="ChEBI" id="CHEBI:46911"/>
    </ligand>
</feature>
<gene>
    <name evidence="9" type="primary">argF</name>
    <name evidence="9" type="ORF">HYY20_07005</name>
</gene>
<feature type="binding site" evidence="6">
    <location>
        <position position="291"/>
    </location>
    <ligand>
        <name>carbamoyl phosphate</name>
        <dbReference type="ChEBI" id="CHEBI:58228"/>
    </ligand>
</feature>
<comment type="pathway">
    <text evidence="1">Amino-acid biosynthesis; L-arginine biosynthesis; L-arginine from L-ornithine and carbamoyl phosphate: step 1/3.</text>
</comment>
<dbReference type="PANTHER" id="PTHR45753">
    <property type="entry name" value="ORNITHINE CARBAMOYLTRANSFERASE, MITOCHONDRIAL"/>
    <property type="match status" value="1"/>
</dbReference>
<evidence type="ECO:0000256" key="4">
    <source>
        <dbReference type="ARBA" id="ARBA00022679"/>
    </source>
</evidence>
<evidence type="ECO:0000256" key="6">
    <source>
        <dbReference type="HAMAP-Rule" id="MF_01109"/>
    </source>
</evidence>
<comment type="subcellular location">
    <subcellularLocation>
        <location evidence="6">Cytoplasm</location>
    </subcellularLocation>
</comment>
<dbReference type="GO" id="GO:0004585">
    <property type="term" value="F:ornithine carbamoyltransferase activity"/>
    <property type="evidence" value="ECO:0007669"/>
    <property type="project" value="UniProtKB-UniRule"/>
</dbReference>
<dbReference type="GO" id="GO:0016597">
    <property type="term" value="F:amino acid binding"/>
    <property type="evidence" value="ECO:0007669"/>
    <property type="project" value="InterPro"/>
</dbReference>
<name>A0A932FWL3_UNCTE</name>
<dbReference type="EMBL" id="JACPRF010000213">
    <property type="protein sequence ID" value="MBI2876613.1"/>
    <property type="molecule type" value="Genomic_DNA"/>
</dbReference>
<comment type="caution">
    <text evidence="9">The sequence shown here is derived from an EMBL/GenBank/DDBJ whole genome shotgun (WGS) entry which is preliminary data.</text>
</comment>
<dbReference type="InterPro" id="IPR006132">
    <property type="entry name" value="Asp/Orn_carbamoyltranf_P-bd"/>
</dbReference>
<keyword evidence="4 6" id="KW-0808">Transferase</keyword>
<dbReference type="PRINTS" id="PR00102">
    <property type="entry name" value="OTCASE"/>
</dbReference>
<dbReference type="Gene3D" id="3.40.50.1370">
    <property type="entry name" value="Aspartate/ornithine carbamoyltransferase"/>
    <property type="match status" value="2"/>
</dbReference>
<feature type="binding site" evidence="6">
    <location>
        <begin position="128"/>
        <end position="131"/>
    </location>
    <ligand>
        <name>carbamoyl phosphate</name>
        <dbReference type="ChEBI" id="CHEBI:58228"/>
    </ligand>
</feature>
<evidence type="ECO:0000256" key="3">
    <source>
        <dbReference type="ARBA" id="ARBA00013007"/>
    </source>
</evidence>
<dbReference type="PROSITE" id="PS00097">
    <property type="entry name" value="CARBAMOYLTRANSFERASE"/>
    <property type="match status" value="1"/>
</dbReference>
<reference evidence="9" key="1">
    <citation type="submission" date="2020-07" db="EMBL/GenBank/DDBJ databases">
        <title>Huge and variable diversity of episymbiotic CPR bacteria and DPANN archaea in groundwater ecosystems.</title>
        <authorList>
            <person name="He C.Y."/>
            <person name="Keren R."/>
            <person name="Whittaker M."/>
            <person name="Farag I.F."/>
            <person name="Doudna J."/>
            <person name="Cate J.H.D."/>
            <person name="Banfield J.F."/>
        </authorList>
    </citation>
    <scope>NUCLEOTIDE SEQUENCE</scope>
    <source>
        <strain evidence="9">NC_groundwater_672_Ag_B-0.1um_62_36</strain>
    </source>
</reference>
<dbReference type="PANTHER" id="PTHR45753:SF3">
    <property type="entry name" value="ORNITHINE TRANSCARBAMYLASE, MITOCHONDRIAL"/>
    <property type="match status" value="1"/>
</dbReference>
<feature type="binding site" evidence="6">
    <location>
        <begin position="263"/>
        <end position="264"/>
    </location>
    <ligand>
        <name>carbamoyl phosphate</name>
        <dbReference type="ChEBI" id="CHEBI:58228"/>
    </ligand>
</feature>
<dbReference type="GO" id="GO:0019240">
    <property type="term" value="P:citrulline biosynthetic process"/>
    <property type="evidence" value="ECO:0007669"/>
    <property type="project" value="TreeGrafter"/>
</dbReference>
<evidence type="ECO:0000313" key="10">
    <source>
        <dbReference type="Proteomes" id="UP000769766"/>
    </source>
</evidence>
<feature type="binding site" evidence="6">
    <location>
        <position position="101"/>
    </location>
    <ligand>
        <name>carbamoyl phosphate</name>
        <dbReference type="ChEBI" id="CHEBI:58228"/>
    </ligand>
</feature>
<dbReference type="Proteomes" id="UP000769766">
    <property type="component" value="Unassembled WGS sequence"/>
</dbReference>
<accession>A0A932FWL3</accession>
<feature type="domain" description="Aspartate/ornithine carbamoyltransferase carbamoyl-P binding" evidence="8">
    <location>
        <begin position="3"/>
        <end position="141"/>
    </location>
</feature>
<feature type="domain" description="Aspartate/ornithine carbamoyltransferase Asp/Orn-binding" evidence="7">
    <location>
        <begin position="148"/>
        <end position="301"/>
    </location>
</feature>
<evidence type="ECO:0000259" key="7">
    <source>
        <dbReference type="Pfam" id="PF00185"/>
    </source>
</evidence>
<dbReference type="HAMAP" id="MF_01109">
    <property type="entry name" value="OTCase"/>
    <property type="match status" value="1"/>
</dbReference>
<dbReference type="InterPro" id="IPR002292">
    <property type="entry name" value="Orn/put_carbamltrans"/>
</dbReference>
<evidence type="ECO:0000256" key="1">
    <source>
        <dbReference type="ARBA" id="ARBA00004975"/>
    </source>
</evidence>
<feature type="binding site" evidence="6">
    <location>
        <position position="77"/>
    </location>
    <ligand>
        <name>carbamoyl phosphate</name>
        <dbReference type="ChEBI" id="CHEBI:58228"/>
    </ligand>
</feature>
<evidence type="ECO:0000256" key="5">
    <source>
        <dbReference type="ARBA" id="ARBA00048772"/>
    </source>
</evidence>
<feature type="binding site" evidence="6">
    <location>
        <begin position="50"/>
        <end position="53"/>
    </location>
    <ligand>
        <name>carbamoyl phosphate</name>
        <dbReference type="ChEBI" id="CHEBI:58228"/>
    </ligand>
</feature>
<sequence>MKRDLLTIFDLSVETLEQILQRTGFLKAHRRDHPRSLEGKTVGLIFRKSSTRTRVSFEVGIRELGGHSLFLSSSELQLGRGESVKDSARVLSRYLHGLVIRTFAHEELEEWAHYASIPIVNGLCDLYHPCQILADLFTIQEQRGTYRGVKVAYVGDGNNVAHSWLAAAGKLGFHLAIASPPGYQPREEVVTRARELAQKSGSCIEILQDPIAAVRGAEVIYTDVWASMGQEAEEIQRLQAFQGYQVNQQLVEQASSPVYIMHCLPTHRGQEITEEVLEGENSLILEQAENRLHVQKAILEWVVG</sequence>
<evidence type="ECO:0000256" key="2">
    <source>
        <dbReference type="ARBA" id="ARBA00007805"/>
    </source>
</evidence>
<comment type="similarity">
    <text evidence="2 6">Belongs to the aspartate/ornithine carbamoyltransferase superfamily. OTCase family.</text>
</comment>
<dbReference type="Pfam" id="PF02729">
    <property type="entry name" value="OTCace_N"/>
    <property type="match status" value="1"/>
</dbReference>
<evidence type="ECO:0000313" key="9">
    <source>
        <dbReference type="EMBL" id="MBI2876613.1"/>
    </source>
</evidence>
<dbReference type="InterPro" id="IPR024904">
    <property type="entry name" value="OTCase_ArgI"/>
</dbReference>
<feature type="binding site" evidence="6">
    <location>
        <begin position="227"/>
        <end position="228"/>
    </location>
    <ligand>
        <name>L-ornithine</name>
        <dbReference type="ChEBI" id="CHEBI:46911"/>
    </ligand>
</feature>
<protein>
    <recommendedName>
        <fullName evidence="3 6">Ornithine carbamoyltransferase</fullName>
        <shortName evidence="6">OTCase</shortName>
        <ecNumber evidence="3 6">2.1.3.3</ecNumber>
    </recommendedName>
</protein>
<dbReference type="InterPro" id="IPR006131">
    <property type="entry name" value="Asp_carbamoyltransf_Asp/Orn-bd"/>
</dbReference>
<proteinExistence type="inferred from homology"/>
<comment type="catalytic activity">
    <reaction evidence="5 6">
        <text>carbamoyl phosphate + L-ornithine = L-citrulline + phosphate + H(+)</text>
        <dbReference type="Rhea" id="RHEA:19513"/>
        <dbReference type="ChEBI" id="CHEBI:15378"/>
        <dbReference type="ChEBI" id="CHEBI:43474"/>
        <dbReference type="ChEBI" id="CHEBI:46911"/>
        <dbReference type="ChEBI" id="CHEBI:57743"/>
        <dbReference type="ChEBI" id="CHEBI:58228"/>
        <dbReference type="EC" id="2.1.3.3"/>
    </reaction>
</comment>
<dbReference type="GO" id="GO:0042450">
    <property type="term" value="P:L-arginine biosynthetic process via ornithine"/>
    <property type="evidence" value="ECO:0007669"/>
    <property type="project" value="UniProtKB-UniRule"/>
</dbReference>
<dbReference type="Pfam" id="PF00185">
    <property type="entry name" value="OTCace"/>
    <property type="match status" value="1"/>
</dbReference>
<dbReference type="InterPro" id="IPR006130">
    <property type="entry name" value="Asp/Orn_carbamoylTrfase"/>
</dbReference>
<dbReference type="PRINTS" id="PR00100">
    <property type="entry name" value="AOTCASE"/>
</dbReference>
<dbReference type="FunFam" id="3.40.50.1370:FF:000008">
    <property type="entry name" value="Ornithine carbamoyltransferase"/>
    <property type="match status" value="1"/>
</dbReference>
<feature type="binding site" evidence="6">
    <location>
        <position position="159"/>
    </location>
    <ligand>
        <name>L-ornithine</name>
        <dbReference type="ChEBI" id="CHEBI:46911"/>
    </ligand>
</feature>
<dbReference type="SUPFAM" id="SSF53671">
    <property type="entry name" value="Aspartate/ornithine carbamoyltransferase"/>
    <property type="match status" value="1"/>
</dbReference>
<dbReference type="InterPro" id="IPR036901">
    <property type="entry name" value="Asp/Orn_carbamoylTrfase_sf"/>
</dbReference>
<keyword evidence="6" id="KW-0963">Cytoplasm</keyword>
<dbReference type="NCBIfam" id="TIGR00658">
    <property type="entry name" value="orni_carb_tr"/>
    <property type="match status" value="1"/>
</dbReference>
<dbReference type="EC" id="2.1.3.3" evidence="3 6"/>